<dbReference type="InterPro" id="IPR036005">
    <property type="entry name" value="Creatinase/aminopeptidase-like"/>
</dbReference>
<gene>
    <name evidence="3" type="ORF">SAMN02745118_01009</name>
</gene>
<dbReference type="PANTHER" id="PTHR46112:SF2">
    <property type="entry name" value="XAA-PRO AMINOPEPTIDASE P-RELATED"/>
    <property type="match status" value="1"/>
</dbReference>
<dbReference type="InterPro" id="IPR000587">
    <property type="entry name" value="Creatinase_N"/>
</dbReference>
<dbReference type="InterPro" id="IPR050659">
    <property type="entry name" value="Peptidase_M24B"/>
</dbReference>
<dbReference type="CDD" id="cd01066">
    <property type="entry name" value="APP_MetAP"/>
    <property type="match status" value="1"/>
</dbReference>
<dbReference type="Gene3D" id="3.40.350.10">
    <property type="entry name" value="Creatinase/prolidase N-terminal domain"/>
    <property type="match status" value="1"/>
</dbReference>
<dbReference type="Gene3D" id="3.90.230.10">
    <property type="entry name" value="Creatinase/methionine aminopeptidase superfamily"/>
    <property type="match status" value="1"/>
</dbReference>
<sequence length="395" mass="44296">MKTIPQEELFHRIEGFQEKLKEKGTDLAVIIQNADLYYFSGTIQAEYLFIPQEGEPVLLVRRGSERAQAESSFKKIIEFKSSREIPNILTQEDIELPEELGLELDVLSYQVATKLQHILEADKLVNITTVIRQSRMIKSDYEIILMKRAANQLKKIPTLIKSNLQEGMSELELSSIIEEHLRLQGHPGRIRMRGLTNEMPIGVCVSGDNAEVPLKTDALCGGPGIHASIGIGSSKKKIIEGEPIVIDFVSNHHGYHVDQTRLAVLGEPSAYLQETYEKSVELLDKLSEYLLPQHTWQEIYEQGKRLAEELDVADYFMGHGENKVRFVGHGVGLELNEFPFLADGLDIDLEPGMTIALEPKLLIPELGAIGIENTYLITEDGPQNLTTSSEELIIV</sequence>
<dbReference type="Pfam" id="PF01321">
    <property type="entry name" value="Creatinase_N"/>
    <property type="match status" value="1"/>
</dbReference>
<dbReference type="OrthoDB" id="9806388at2"/>
<accession>A0A1T4L344</accession>
<evidence type="ECO:0000313" key="4">
    <source>
        <dbReference type="Proteomes" id="UP000190625"/>
    </source>
</evidence>
<feature type="domain" description="Creatinase N-terminal" evidence="2">
    <location>
        <begin position="12"/>
        <end position="137"/>
    </location>
</feature>
<evidence type="ECO:0000259" key="2">
    <source>
        <dbReference type="Pfam" id="PF01321"/>
    </source>
</evidence>
<dbReference type="SUPFAM" id="SSF55920">
    <property type="entry name" value="Creatinase/aminopeptidase"/>
    <property type="match status" value="1"/>
</dbReference>
<keyword evidence="4" id="KW-1185">Reference proteome</keyword>
<protein>
    <submittedName>
        <fullName evidence="3">Creatinase/Prolidase N-terminal domain-containing protein</fullName>
    </submittedName>
</protein>
<dbReference type="Proteomes" id="UP000190625">
    <property type="component" value="Unassembled WGS sequence"/>
</dbReference>
<dbReference type="EMBL" id="FUWM01000007">
    <property type="protein sequence ID" value="SJZ48940.1"/>
    <property type="molecule type" value="Genomic_DNA"/>
</dbReference>
<dbReference type="Pfam" id="PF00557">
    <property type="entry name" value="Peptidase_M24"/>
    <property type="match status" value="1"/>
</dbReference>
<evidence type="ECO:0000313" key="3">
    <source>
        <dbReference type="EMBL" id="SJZ48940.1"/>
    </source>
</evidence>
<proteinExistence type="predicted"/>
<dbReference type="STRING" id="142842.SAMN02745118_01009"/>
<name>A0A1T4L344_9FIRM</name>
<evidence type="ECO:0000259" key="1">
    <source>
        <dbReference type="Pfam" id="PF00557"/>
    </source>
</evidence>
<feature type="domain" description="Peptidase M24" evidence="1">
    <location>
        <begin position="145"/>
        <end position="379"/>
    </location>
</feature>
<dbReference type="RefSeq" id="WP_078809504.1">
    <property type="nucleotide sequence ID" value="NZ_FUWM01000007.1"/>
</dbReference>
<dbReference type="InterPro" id="IPR029149">
    <property type="entry name" value="Creatin/AminoP/Spt16_N"/>
</dbReference>
<organism evidence="3 4">
    <name type="scientific">Selenihalanaerobacter shriftii</name>
    <dbReference type="NCBI Taxonomy" id="142842"/>
    <lineage>
        <taxon>Bacteria</taxon>
        <taxon>Bacillati</taxon>
        <taxon>Bacillota</taxon>
        <taxon>Clostridia</taxon>
        <taxon>Halanaerobiales</taxon>
        <taxon>Halobacteroidaceae</taxon>
        <taxon>Selenihalanaerobacter</taxon>
    </lineage>
</organism>
<dbReference type="PANTHER" id="PTHR46112">
    <property type="entry name" value="AMINOPEPTIDASE"/>
    <property type="match status" value="1"/>
</dbReference>
<dbReference type="AlphaFoldDB" id="A0A1T4L344"/>
<dbReference type="InterPro" id="IPR000994">
    <property type="entry name" value="Pept_M24"/>
</dbReference>
<reference evidence="4" key="1">
    <citation type="submission" date="2017-02" db="EMBL/GenBank/DDBJ databases">
        <authorList>
            <person name="Varghese N."/>
            <person name="Submissions S."/>
        </authorList>
    </citation>
    <scope>NUCLEOTIDE SEQUENCE [LARGE SCALE GENOMIC DNA]</scope>
    <source>
        <strain evidence="4">ATCC BAA-73</strain>
    </source>
</reference>
<dbReference type="SUPFAM" id="SSF53092">
    <property type="entry name" value="Creatinase/prolidase N-terminal domain"/>
    <property type="match status" value="1"/>
</dbReference>